<reference evidence="1" key="1">
    <citation type="journal article" date="2021" name="Environ. Microbiol.">
        <title>Gene family expansions and transcriptome signatures uncover fungal adaptations to wood decay.</title>
        <authorList>
            <person name="Hage H."/>
            <person name="Miyauchi S."/>
            <person name="Viragh M."/>
            <person name="Drula E."/>
            <person name="Min B."/>
            <person name="Chaduli D."/>
            <person name="Navarro D."/>
            <person name="Favel A."/>
            <person name="Norest M."/>
            <person name="Lesage-Meessen L."/>
            <person name="Balint B."/>
            <person name="Merenyi Z."/>
            <person name="de Eugenio L."/>
            <person name="Morin E."/>
            <person name="Martinez A.T."/>
            <person name="Baldrian P."/>
            <person name="Stursova M."/>
            <person name="Martinez M.J."/>
            <person name="Novotny C."/>
            <person name="Magnuson J.K."/>
            <person name="Spatafora J.W."/>
            <person name="Maurice S."/>
            <person name="Pangilinan J."/>
            <person name="Andreopoulos W."/>
            <person name="LaButti K."/>
            <person name="Hundley H."/>
            <person name="Na H."/>
            <person name="Kuo A."/>
            <person name="Barry K."/>
            <person name="Lipzen A."/>
            <person name="Henrissat B."/>
            <person name="Riley R."/>
            <person name="Ahrendt S."/>
            <person name="Nagy L.G."/>
            <person name="Grigoriev I.V."/>
            <person name="Martin F."/>
            <person name="Rosso M.N."/>
        </authorList>
    </citation>
    <scope>NUCLEOTIDE SEQUENCE</scope>
    <source>
        <strain evidence="1">CBS 384.51</strain>
    </source>
</reference>
<gene>
    <name evidence="1" type="ORF">BDY19DRAFT_990686</name>
</gene>
<dbReference type="Proteomes" id="UP001055072">
    <property type="component" value="Unassembled WGS sequence"/>
</dbReference>
<keyword evidence="2" id="KW-1185">Reference proteome</keyword>
<name>A0ACB8UC06_9APHY</name>
<sequence length="810" mass="87472">MSTSPTNPWNNALTQGAPRVMLSDIEFPALGKQRIIPETLPPPHLELTNSRAHPGSAIETATRRRSASPAAQMVPPQSSTEGASVDAPSGTGVDTTNSCATPAAAVTGVDRLVEGDQEVTATRGDESASGSTELQGVAASMHAPHNRQPSPPLLEGASREGILTIGQSPVTTLSPSHNRFEALADLSPSTVEEMVRMPSQNAKGKRRAQKRRRTASFSSSSADEDSQPASAHATAPATPVVNRRHARTSEQHRRATPASNVALRKIIRTQHEIYADIENQHPQSSAEVPRHLSTLFAWMTDSEAEELRQTTGYSIEHTGRTATRNNGSHELSVGSASLADISNLSSTHEAPARRGNSSFQEPLQQLNTHTMYYTTPASATLSVSSTVPPLLLEGTSTVTQTLDATEEQPSAPPPSPATAALSHQADTRVEEENEVVPMDEDLDDDTEDPLYAGDTEPHREHLSLIPFTRPSEHHEVPMVNHPEGWFDNANGVQTMAWRARDDALLVRVGGSGYLTQHSARRQTADLAVQLIREAYGPQPSLRISIPSPHYAVNGTNQPPYSYLIWGLDAQLRNTLLEARYITTDRGALFFTSNQPEIPRLVTSIAHFEDADEAELRQHFQDALTARGLDHYLYSIIPTHPELALLPVDEAVARVRASMSLEVVRARGTGGADLLVAHLFMDPPTMDPATWTAFRDVVESTSFAHPLLGMDMAVFNEWRCRFCHSCTHPSGMCHLLTEPGWILPAAFQNSNTAAAAAPAPPPPPPAPAPPVLPANAVYTTVAAPQTYRGGNARGRARGRGNGRGFGRGRNH</sequence>
<organism evidence="1 2">
    <name type="scientific">Irpex rosettiformis</name>
    <dbReference type="NCBI Taxonomy" id="378272"/>
    <lineage>
        <taxon>Eukaryota</taxon>
        <taxon>Fungi</taxon>
        <taxon>Dikarya</taxon>
        <taxon>Basidiomycota</taxon>
        <taxon>Agaricomycotina</taxon>
        <taxon>Agaricomycetes</taxon>
        <taxon>Polyporales</taxon>
        <taxon>Irpicaceae</taxon>
        <taxon>Irpex</taxon>
    </lineage>
</organism>
<comment type="caution">
    <text evidence="1">The sequence shown here is derived from an EMBL/GenBank/DDBJ whole genome shotgun (WGS) entry which is preliminary data.</text>
</comment>
<protein>
    <submittedName>
        <fullName evidence="1">Uncharacterized protein</fullName>
    </submittedName>
</protein>
<evidence type="ECO:0000313" key="2">
    <source>
        <dbReference type="Proteomes" id="UP001055072"/>
    </source>
</evidence>
<proteinExistence type="predicted"/>
<evidence type="ECO:0000313" key="1">
    <source>
        <dbReference type="EMBL" id="KAI0091927.1"/>
    </source>
</evidence>
<dbReference type="EMBL" id="MU274904">
    <property type="protein sequence ID" value="KAI0091927.1"/>
    <property type="molecule type" value="Genomic_DNA"/>
</dbReference>
<accession>A0ACB8UC06</accession>